<sequence length="153" mass="16249">SLRTKHRVLGVCPGTVCTIKVCVVFLDTLTPEVELYIRLRELGPESLKVPCKTRPSWALGPVLKVAIGTLNSFVGCQVRLLNSGRAWSSGVGRAVGVVPAASNGFPLSVLLHPWGGANALVTLKERIAHECGTVEVCVIFLDTLTPELSCTSG</sequence>
<dbReference type="EMBL" id="NMUH01002699">
    <property type="protein sequence ID" value="MQM01573.1"/>
    <property type="molecule type" value="Genomic_DNA"/>
</dbReference>
<dbReference type="Proteomes" id="UP000652761">
    <property type="component" value="Unassembled WGS sequence"/>
</dbReference>
<protein>
    <submittedName>
        <fullName evidence="1">Uncharacterized protein</fullName>
    </submittedName>
</protein>
<evidence type="ECO:0000313" key="2">
    <source>
        <dbReference type="Proteomes" id="UP000652761"/>
    </source>
</evidence>
<evidence type="ECO:0000313" key="1">
    <source>
        <dbReference type="EMBL" id="MQM01573.1"/>
    </source>
</evidence>
<proteinExistence type="predicted"/>
<feature type="non-terminal residue" evidence="1">
    <location>
        <position position="1"/>
    </location>
</feature>
<accession>A0A843VR12</accession>
<keyword evidence="2" id="KW-1185">Reference proteome</keyword>
<comment type="caution">
    <text evidence="1">The sequence shown here is derived from an EMBL/GenBank/DDBJ whole genome shotgun (WGS) entry which is preliminary data.</text>
</comment>
<name>A0A843VR12_COLES</name>
<organism evidence="1 2">
    <name type="scientific">Colocasia esculenta</name>
    <name type="common">Wild taro</name>
    <name type="synonym">Arum esculentum</name>
    <dbReference type="NCBI Taxonomy" id="4460"/>
    <lineage>
        <taxon>Eukaryota</taxon>
        <taxon>Viridiplantae</taxon>
        <taxon>Streptophyta</taxon>
        <taxon>Embryophyta</taxon>
        <taxon>Tracheophyta</taxon>
        <taxon>Spermatophyta</taxon>
        <taxon>Magnoliopsida</taxon>
        <taxon>Liliopsida</taxon>
        <taxon>Araceae</taxon>
        <taxon>Aroideae</taxon>
        <taxon>Colocasieae</taxon>
        <taxon>Colocasia</taxon>
    </lineage>
</organism>
<dbReference type="AlphaFoldDB" id="A0A843VR12"/>
<gene>
    <name evidence="1" type="ORF">Taro_034335</name>
</gene>
<reference evidence="1" key="1">
    <citation type="submission" date="2017-07" db="EMBL/GenBank/DDBJ databases">
        <title>Taro Niue Genome Assembly and Annotation.</title>
        <authorList>
            <person name="Atibalentja N."/>
            <person name="Keating K."/>
            <person name="Fields C.J."/>
        </authorList>
    </citation>
    <scope>NUCLEOTIDE SEQUENCE</scope>
    <source>
        <strain evidence="1">Niue_2</strain>
        <tissue evidence="1">Leaf</tissue>
    </source>
</reference>